<feature type="transmembrane region" description="Helical" evidence="6">
    <location>
        <begin position="608"/>
        <end position="627"/>
    </location>
</feature>
<feature type="transmembrane region" description="Helical" evidence="6">
    <location>
        <begin position="246"/>
        <end position="267"/>
    </location>
</feature>
<evidence type="ECO:0000256" key="3">
    <source>
        <dbReference type="ARBA" id="ARBA00022692"/>
    </source>
</evidence>
<evidence type="ECO:0000256" key="4">
    <source>
        <dbReference type="ARBA" id="ARBA00022989"/>
    </source>
</evidence>
<dbReference type="SUPFAM" id="SSF82866">
    <property type="entry name" value="Multidrug efflux transporter AcrB transmembrane domain"/>
    <property type="match status" value="2"/>
</dbReference>
<name>A0A381NGG8_9ZZZZ</name>
<feature type="transmembrane region" description="Helical" evidence="6">
    <location>
        <begin position="316"/>
        <end position="338"/>
    </location>
</feature>
<evidence type="ECO:0000256" key="6">
    <source>
        <dbReference type="SAM" id="Phobius"/>
    </source>
</evidence>
<dbReference type="PANTHER" id="PTHR33406">
    <property type="entry name" value="MEMBRANE PROTEIN MJ1562-RELATED"/>
    <property type="match status" value="1"/>
</dbReference>
<dbReference type="PROSITE" id="PS50156">
    <property type="entry name" value="SSD"/>
    <property type="match status" value="2"/>
</dbReference>
<evidence type="ECO:0000256" key="5">
    <source>
        <dbReference type="ARBA" id="ARBA00023136"/>
    </source>
</evidence>
<feature type="domain" description="SSD" evidence="7">
    <location>
        <begin position="243"/>
        <end position="373"/>
    </location>
</feature>
<feature type="transmembrane region" description="Helical" evidence="6">
    <location>
        <begin position="350"/>
        <end position="373"/>
    </location>
</feature>
<feature type="domain" description="SSD" evidence="7">
    <location>
        <begin position="635"/>
        <end position="763"/>
    </location>
</feature>
<comment type="subcellular location">
    <subcellularLocation>
        <location evidence="1">Cell membrane</location>
        <topology evidence="1">Multi-pass membrane protein</topology>
    </subcellularLocation>
</comment>
<organism evidence="8">
    <name type="scientific">marine metagenome</name>
    <dbReference type="NCBI Taxonomy" id="408172"/>
    <lineage>
        <taxon>unclassified sequences</taxon>
        <taxon>metagenomes</taxon>
        <taxon>ecological metagenomes</taxon>
    </lineage>
</organism>
<keyword evidence="5 6" id="KW-0472">Membrane</keyword>
<dbReference type="PANTHER" id="PTHR33406:SF12">
    <property type="entry name" value="BLR2997 PROTEIN"/>
    <property type="match status" value="1"/>
</dbReference>
<evidence type="ECO:0000313" key="8">
    <source>
        <dbReference type="EMBL" id="SUZ52918.1"/>
    </source>
</evidence>
<sequence length="779" mass="84773">VNPHVEGFFRRLVEHRWVVVLLHAGLFIAGLVGARAVRVDYSAEQFLVFEGAAQEVFEQYKEHFPREDLQVSAFLETTGPFTTDEYQTLEQLADAFTDAGLDPVRWIGATDFIQEVIIDGESAVEFVRLEDRIDVSDATLQTILEPRRDHPLLVGSLWNQDLTVFGVHGYLAPTENNDTHRREVTAALQSTIADLSETSGRIVLSGLPVLRTTIPLALEADMTKLLGIGIIISFILLWLYFRRFSVAVLCFAGVAPAIVLTLGLMGYAGQSISVLTSVVPIVILVVALSDATHLIVGTREAWRSGRTITEAVVHTFTNLSRSCFFTSLTTALGFAGLIATRNHLIGEFGVLSALAVIVAYFVTLTLLPALLAFTKDLGPYQDWGERLYRGILARVESLLHLPVLWPSAAFGILLVVGIVAGSQLRVEAYIIDDLKERDTILEELRWIEDEGFGLFQINVYLAQESDEGHSPEMLQWIEEFQAFVEEDPAVLGSVGLPQIVNELGTAYGAQPVGSNPARESGLSDGRTGQEITELLFLAELEDDDALRDVYLRDAGVGQVIVLVKDEGSSALSPLTARVEDRLQSHPPPTGRATATGTVKLTTVLWDQLISRFVPGIAFSIVLVWLALSWMFRSVWLGLLAVVPNLVPLVLLLGLMGLGGFDLKPSNILVFAIAFGIVADDTIHFLGALARNLRSSNQINAVLAQTIREVGPALVLVTVVVVAGFSTLMASRFQALFLIGFLTASAAVLALLADLVGFPALLRIIARQPAGRSLITGDPK</sequence>
<keyword evidence="4 6" id="KW-1133">Transmembrane helix</keyword>
<gene>
    <name evidence="8" type="ORF">METZ01_LOCUS5772</name>
</gene>
<evidence type="ECO:0000256" key="1">
    <source>
        <dbReference type="ARBA" id="ARBA00004651"/>
    </source>
</evidence>
<feature type="transmembrane region" description="Helical" evidence="6">
    <location>
        <begin position="709"/>
        <end position="727"/>
    </location>
</feature>
<keyword evidence="3 6" id="KW-0812">Transmembrane</keyword>
<feature type="transmembrane region" description="Helical" evidence="6">
    <location>
        <begin position="667"/>
        <end position="689"/>
    </location>
</feature>
<evidence type="ECO:0000256" key="2">
    <source>
        <dbReference type="ARBA" id="ARBA00022475"/>
    </source>
</evidence>
<feature type="non-terminal residue" evidence="8">
    <location>
        <position position="1"/>
    </location>
</feature>
<feature type="transmembrane region" description="Helical" evidence="6">
    <location>
        <begin position="403"/>
        <end position="421"/>
    </location>
</feature>
<dbReference type="Pfam" id="PF03176">
    <property type="entry name" value="MMPL"/>
    <property type="match status" value="1"/>
</dbReference>
<keyword evidence="2" id="KW-1003">Cell membrane</keyword>
<dbReference type="Gene3D" id="1.20.1640.10">
    <property type="entry name" value="Multidrug efflux transporter AcrB transmembrane domain"/>
    <property type="match status" value="2"/>
</dbReference>
<dbReference type="InterPro" id="IPR000731">
    <property type="entry name" value="SSD"/>
</dbReference>
<feature type="transmembrane region" description="Helical" evidence="6">
    <location>
        <begin position="17"/>
        <end position="37"/>
    </location>
</feature>
<protein>
    <recommendedName>
        <fullName evidence="7">SSD domain-containing protein</fullName>
    </recommendedName>
</protein>
<feature type="transmembrane region" description="Helical" evidence="6">
    <location>
        <begin position="274"/>
        <end position="296"/>
    </location>
</feature>
<dbReference type="GO" id="GO:0005886">
    <property type="term" value="C:plasma membrane"/>
    <property type="evidence" value="ECO:0007669"/>
    <property type="project" value="UniProtKB-SubCell"/>
</dbReference>
<accession>A0A381NGG8</accession>
<dbReference type="AlphaFoldDB" id="A0A381NGG8"/>
<feature type="transmembrane region" description="Helical" evidence="6">
    <location>
        <begin position="734"/>
        <end position="752"/>
    </location>
</feature>
<dbReference type="InterPro" id="IPR050545">
    <property type="entry name" value="Mycobact_MmpL"/>
</dbReference>
<dbReference type="InterPro" id="IPR004869">
    <property type="entry name" value="MMPL_dom"/>
</dbReference>
<evidence type="ECO:0000259" key="7">
    <source>
        <dbReference type="PROSITE" id="PS50156"/>
    </source>
</evidence>
<dbReference type="EMBL" id="UINC01000302">
    <property type="protein sequence ID" value="SUZ52918.1"/>
    <property type="molecule type" value="Genomic_DNA"/>
</dbReference>
<proteinExistence type="predicted"/>
<reference evidence="8" key="1">
    <citation type="submission" date="2018-05" db="EMBL/GenBank/DDBJ databases">
        <authorList>
            <person name="Lanie J.A."/>
            <person name="Ng W.-L."/>
            <person name="Kazmierczak K.M."/>
            <person name="Andrzejewski T.M."/>
            <person name="Davidsen T.M."/>
            <person name="Wayne K.J."/>
            <person name="Tettelin H."/>
            <person name="Glass J.I."/>
            <person name="Rusch D."/>
            <person name="Podicherti R."/>
            <person name="Tsui H.-C.T."/>
            <person name="Winkler M.E."/>
        </authorList>
    </citation>
    <scope>NUCLEOTIDE SEQUENCE</scope>
</reference>
<feature type="transmembrane region" description="Helical" evidence="6">
    <location>
        <begin position="222"/>
        <end position="240"/>
    </location>
</feature>
<feature type="transmembrane region" description="Helical" evidence="6">
    <location>
        <begin position="633"/>
        <end position="655"/>
    </location>
</feature>